<sequence>GLGHEFAGVVATLGTNQISQPLILDWAGYIIRCDLKEVNPFDSTMVTFLQMKRQARLIALTADIFTPKKIEDYRDEFFE</sequence>
<comment type="caution">
    <text evidence="1">The sequence shown here is derived from an EMBL/GenBank/DDBJ whole genome shotgun (WGS) entry which is preliminary data.</text>
</comment>
<dbReference type="AlphaFoldDB" id="X1T645"/>
<accession>X1T645</accession>
<proteinExistence type="predicted"/>
<gene>
    <name evidence="1" type="ORF">S12H4_33749</name>
</gene>
<reference evidence="1" key="1">
    <citation type="journal article" date="2014" name="Front. Microbiol.">
        <title>High frequency of phylogenetically diverse reductive dehalogenase-homologous genes in deep subseafloor sedimentary metagenomes.</title>
        <authorList>
            <person name="Kawai M."/>
            <person name="Futagami T."/>
            <person name="Toyoda A."/>
            <person name="Takaki Y."/>
            <person name="Nishi S."/>
            <person name="Hori S."/>
            <person name="Arai W."/>
            <person name="Tsubouchi T."/>
            <person name="Morono Y."/>
            <person name="Uchiyama I."/>
            <person name="Ito T."/>
            <person name="Fujiyama A."/>
            <person name="Inagaki F."/>
            <person name="Takami H."/>
        </authorList>
    </citation>
    <scope>NUCLEOTIDE SEQUENCE</scope>
    <source>
        <strain evidence="1">Expedition CK06-06</strain>
    </source>
</reference>
<organism evidence="1">
    <name type="scientific">marine sediment metagenome</name>
    <dbReference type="NCBI Taxonomy" id="412755"/>
    <lineage>
        <taxon>unclassified sequences</taxon>
        <taxon>metagenomes</taxon>
        <taxon>ecological metagenomes</taxon>
    </lineage>
</organism>
<dbReference type="EMBL" id="BARW01019919">
    <property type="protein sequence ID" value="GAJ00734.1"/>
    <property type="molecule type" value="Genomic_DNA"/>
</dbReference>
<evidence type="ECO:0000313" key="1">
    <source>
        <dbReference type="EMBL" id="GAJ00734.1"/>
    </source>
</evidence>
<name>X1T645_9ZZZZ</name>
<feature type="non-terminal residue" evidence="1">
    <location>
        <position position="1"/>
    </location>
</feature>
<protein>
    <submittedName>
        <fullName evidence="1">Uncharacterized protein</fullName>
    </submittedName>
</protein>